<proteinExistence type="predicted"/>
<dbReference type="InterPro" id="IPR004853">
    <property type="entry name" value="Sugar_P_trans_dom"/>
</dbReference>
<keyword evidence="10" id="KW-1185">Reference proteome</keyword>
<reference evidence="9 10" key="1">
    <citation type="journal article" date="2024" name="Science">
        <title>Giant polyketide synthase enzymes in the biosynthesis of giant marine polyether toxins.</title>
        <authorList>
            <person name="Fallon T.R."/>
            <person name="Shende V.V."/>
            <person name="Wierzbicki I.H."/>
            <person name="Pendleton A.L."/>
            <person name="Watervoot N.F."/>
            <person name="Auber R.P."/>
            <person name="Gonzalez D.J."/>
            <person name="Wisecaver J.H."/>
            <person name="Moore B.S."/>
        </authorList>
    </citation>
    <scope>NUCLEOTIDE SEQUENCE [LARGE SCALE GENOMIC DNA]</scope>
    <source>
        <strain evidence="9 10">12B1</strain>
    </source>
</reference>
<feature type="transmembrane region" description="Helical" evidence="6">
    <location>
        <begin position="285"/>
        <end position="306"/>
    </location>
</feature>
<evidence type="ECO:0000256" key="7">
    <source>
        <dbReference type="SAM" id="SignalP"/>
    </source>
</evidence>
<accession>A0AB34JHT1</accession>
<dbReference type="Pfam" id="PF03151">
    <property type="entry name" value="TPT"/>
    <property type="match status" value="1"/>
</dbReference>
<gene>
    <name evidence="9" type="ORF">AB1Y20_021254</name>
</gene>
<feature type="region of interest" description="Disordered" evidence="5">
    <location>
        <begin position="242"/>
        <end position="276"/>
    </location>
</feature>
<evidence type="ECO:0000256" key="3">
    <source>
        <dbReference type="ARBA" id="ARBA00022989"/>
    </source>
</evidence>
<feature type="signal peptide" evidence="7">
    <location>
        <begin position="1"/>
        <end position="19"/>
    </location>
</feature>
<keyword evidence="7" id="KW-0732">Signal</keyword>
<keyword evidence="2 6" id="KW-0812">Transmembrane</keyword>
<comment type="caution">
    <text evidence="9">The sequence shown here is derived from an EMBL/GenBank/DDBJ whole genome shotgun (WGS) entry which is preliminary data.</text>
</comment>
<evidence type="ECO:0000256" key="5">
    <source>
        <dbReference type="SAM" id="MobiDB-lite"/>
    </source>
</evidence>
<keyword evidence="4 6" id="KW-0472">Membrane</keyword>
<feature type="transmembrane region" description="Helical" evidence="6">
    <location>
        <begin position="524"/>
        <end position="545"/>
    </location>
</feature>
<dbReference type="AlphaFoldDB" id="A0AB34JHT1"/>
<feature type="domain" description="Sugar phosphate transporter" evidence="8">
    <location>
        <begin position="341"/>
        <end position="631"/>
    </location>
</feature>
<feature type="transmembrane region" description="Helical" evidence="6">
    <location>
        <begin position="407"/>
        <end position="429"/>
    </location>
</feature>
<evidence type="ECO:0000313" key="9">
    <source>
        <dbReference type="EMBL" id="KAL1521595.1"/>
    </source>
</evidence>
<feature type="transmembrane region" description="Helical" evidence="6">
    <location>
        <begin position="488"/>
        <end position="512"/>
    </location>
</feature>
<feature type="chain" id="PRO_5044281679" description="Sugar phosphate transporter domain-containing protein" evidence="7">
    <location>
        <begin position="20"/>
        <end position="639"/>
    </location>
</feature>
<feature type="transmembrane region" description="Helical" evidence="6">
    <location>
        <begin position="612"/>
        <end position="630"/>
    </location>
</feature>
<comment type="subcellular location">
    <subcellularLocation>
        <location evidence="1">Membrane</location>
        <topology evidence="1">Multi-pass membrane protein</topology>
    </subcellularLocation>
</comment>
<evidence type="ECO:0000313" key="10">
    <source>
        <dbReference type="Proteomes" id="UP001515480"/>
    </source>
</evidence>
<dbReference type="PANTHER" id="PTHR11132">
    <property type="entry name" value="SOLUTE CARRIER FAMILY 35"/>
    <property type="match status" value="1"/>
</dbReference>
<evidence type="ECO:0000256" key="1">
    <source>
        <dbReference type="ARBA" id="ARBA00004141"/>
    </source>
</evidence>
<name>A0AB34JHT1_PRYPA</name>
<dbReference type="InterPro" id="IPR050186">
    <property type="entry name" value="TPT_transporter"/>
</dbReference>
<protein>
    <recommendedName>
        <fullName evidence="8">Sugar phosphate transporter domain-containing protein</fullName>
    </recommendedName>
</protein>
<keyword evidence="3 6" id="KW-1133">Transmembrane helix</keyword>
<evidence type="ECO:0000256" key="6">
    <source>
        <dbReference type="SAM" id="Phobius"/>
    </source>
</evidence>
<evidence type="ECO:0000256" key="4">
    <source>
        <dbReference type="ARBA" id="ARBA00023136"/>
    </source>
</evidence>
<feature type="transmembrane region" description="Helical" evidence="6">
    <location>
        <begin position="333"/>
        <end position="354"/>
    </location>
</feature>
<dbReference type="EMBL" id="JBGBPQ010000007">
    <property type="protein sequence ID" value="KAL1521595.1"/>
    <property type="molecule type" value="Genomic_DNA"/>
</dbReference>
<feature type="transmembrane region" description="Helical" evidence="6">
    <location>
        <begin position="588"/>
        <end position="606"/>
    </location>
</feature>
<dbReference type="Proteomes" id="UP001515480">
    <property type="component" value="Unassembled WGS sequence"/>
</dbReference>
<dbReference type="GO" id="GO:0016020">
    <property type="term" value="C:membrane"/>
    <property type="evidence" value="ECO:0007669"/>
    <property type="project" value="UniProtKB-SubCell"/>
</dbReference>
<sequence length="639" mass="69461">MRRWQWLLLAIARIGQAHADGAPGVSLVVQLAGTNDKLGRLDADVVERARTVTQLVANLTRAGREVRVLTSGGIDAENHLGIPRLRTSHWELCRDLLVSFGLPLGILLSPGMPALSLVDEAIMCHDLVRNLTRSRDPAGSSPKRNSSLRIYVVTNRYYASRAEYVFGVAFSRCSKMNSQVQVIAVPDGSAQNALEKEAMRRRSKQEVEALRQLHNASSRNSSDVLRSDAHFRTTLAFLRCASQRSQPAHTSRRDAAPTAKRLHGSTSMGKDKSRDGRLYDGTGHGVLYVSLLFIAGPTSLFLALLARRCGIPFRMPQLFSKEDRSPSGKSRSLLIAQIAIIVIFLVLNSALSLLNRWALGPLGGMRFPLIVTATHMQLGCSALTPVMVLDKDYSSTLTAHLSNRWKALCLIAVLNGSQIALNNYSLVFIELSMDQVVRSMAPVVVAAIAAAIDGIVPPIHELLTIVVIAYSVALTVQQGMQSTHSSPFGVLISAASTVTQCLQITLAGRLMASHAKLDAFQMTFYTGPISFATIIPIALALEFGTFCRDLEASPRVVLGYLLGSSLLAVMYNIALFHALRMLSPQGTAILGNVKVVLLMVLTAVILEEIWSWPALQVIGAVTTFVASIYYSTCLRRKPG</sequence>
<feature type="transmembrane region" description="Helical" evidence="6">
    <location>
        <begin position="366"/>
        <end position="386"/>
    </location>
</feature>
<evidence type="ECO:0000256" key="2">
    <source>
        <dbReference type="ARBA" id="ARBA00022692"/>
    </source>
</evidence>
<feature type="transmembrane region" description="Helical" evidence="6">
    <location>
        <begin position="557"/>
        <end position="576"/>
    </location>
</feature>
<feature type="transmembrane region" description="Helical" evidence="6">
    <location>
        <begin position="459"/>
        <end position="476"/>
    </location>
</feature>
<evidence type="ECO:0000259" key="8">
    <source>
        <dbReference type="Pfam" id="PF03151"/>
    </source>
</evidence>
<organism evidence="9 10">
    <name type="scientific">Prymnesium parvum</name>
    <name type="common">Toxic golden alga</name>
    <dbReference type="NCBI Taxonomy" id="97485"/>
    <lineage>
        <taxon>Eukaryota</taxon>
        <taxon>Haptista</taxon>
        <taxon>Haptophyta</taxon>
        <taxon>Prymnesiophyceae</taxon>
        <taxon>Prymnesiales</taxon>
        <taxon>Prymnesiaceae</taxon>
        <taxon>Prymnesium</taxon>
    </lineage>
</organism>